<evidence type="ECO:0000313" key="3">
    <source>
        <dbReference type="EMBL" id="UOQ84613.1"/>
    </source>
</evidence>
<protein>
    <submittedName>
        <fullName evidence="3">Excinuclease ABC subunit C</fullName>
    </submittedName>
</protein>
<dbReference type="InterPro" id="IPR035901">
    <property type="entry name" value="GIY-YIG_endonuc_sf"/>
</dbReference>
<dbReference type="SMART" id="SM00465">
    <property type="entry name" value="GIYc"/>
    <property type="match status" value="1"/>
</dbReference>
<accession>A0ABY4GJT3</accession>
<feature type="compositionally biased region" description="Basic residues" evidence="1">
    <location>
        <begin position="573"/>
        <end position="587"/>
    </location>
</feature>
<evidence type="ECO:0000259" key="2">
    <source>
        <dbReference type="SMART" id="SM00465"/>
    </source>
</evidence>
<sequence length="653" mass="78341">MIYEVRDINQLKDQVEKNIEDNSHREVTPQTQYNVSGIYMIYIDDFKNDKVVPIYIGQSKDVQKRYKRHYSELLALNRLSYDEYKKYFFSKGSSFYEGNFKSCKIFKYMLENNCILQDFHMVILDEINEGKLEDKEQEYFREFMPSFFGFNQFNSLLKSFPFQFSNTQMNEEEIRNYLDLIIEDTQGIQTYYDYGFTKFNFEHSMPTPKSLDYLSQRKKQWSKDTLLKFEKVNSELYELYKQYKPDYDEIRPLIDKKDKLYGNYVVARVEFGRALDAFKRDINKVFRKQKLYSEKAKENFINSVIHEENSDYKEQFQDYLKSRKCDVDLYRTFQEHIDEVQNKYEINNDMNKPYQEIADKILDEEVKNRSKRYEMIFPSCQFEPFALGDNIQNLKMEINKDDNLFNTCHVNIYISNNALSRGYIRKDPDIIRIDYCYIDNKGNKSGSQYFIENETTRNIQSGIKYYEQEFYNAFAFRPERFKISSLINNERDNSFISILAEFKHGINDYTIRDKELAKLSFILNKIQQSVDEDTRFEVEVSESYPCLEKCLVNEGLSDNPFVNKLLTRKLPRIGKRRKSKSTPKKGIKQKDRTINTRAEKYKEKIKERSNNKITVFNYISSKEKVTAKCNECSYEWEKRSDHLLARPYCPICK</sequence>
<gene>
    <name evidence="3" type="ORF">MUN87_18415</name>
</gene>
<dbReference type="EMBL" id="CP095071">
    <property type="protein sequence ID" value="UOQ84613.1"/>
    <property type="molecule type" value="Genomic_DNA"/>
</dbReference>
<dbReference type="Proteomes" id="UP000831537">
    <property type="component" value="Chromosome"/>
</dbReference>
<feature type="region of interest" description="Disordered" evidence="1">
    <location>
        <begin position="573"/>
        <end position="592"/>
    </location>
</feature>
<evidence type="ECO:0000256" key="1">
    <source>
        <dbReference type="SAM" id="MobiDB-lite"/>
    </source>
</evidence>
<feature type="domain" description="GIY-YIG" evidence="2">
    <location>
        <begin position="35"/>
        <end position="159"/>
    </location>
</feature>
<dbReference type="Gene3D" id="3.40.1440.10">
    <property type="entry name" value="GIY-YIG endonuclease"/>
    <property type="match status" value="1"/>
</dbReference>
<keyword evidence="4" id="KW-1185">Reference proteome</keyword>
<reference evidence="3 4" key="1">
    <citation type="submission" date="2022-04" db="EMBL/GenBank/DDBJ databases">
        <title>Gracilibacillus sp. isolated from saltern.</title>
        <authorList>
            <person name="Won M."/>
            <person name="Lee C.-M."/>
            <person name="Woen H.-Y."/>
            <person name="Kwon S.-W."/>
        </authorList>
    </citation>
    <scope>NUCLEOTIDE SEQUENCE [LARGE SCALE GENOMIC DNA]</scope>
    <source>
        <strain evidence="3 4">SSPM10-3</strain>
    </source>
</reference>
<name>A0ABY4GJT3_9BACI</name>
<evidence type="ECO:0000313" key="4">
    <source>
        <dbReference type="Proteomes" id="UP000831537"/>
    </source>
</evidence>
<dbReference type="RefSeq" id="WP_244742615.1">
    <property type="nucleotide sequence ID" value="NZ_CP095071.1"/>
</dbReference>
<dbReference type="InterPro" id="IPR000305">
    <property type="entry name" value="GIY-YIG_endonuc"/>
</dbReference>
<organism evidence="3 4">
    <name type="scientific">Gracilibacillus salinarum</name>
    <dbReference type="NCBI Taxonomy" id="2932255"/>
    <lineage>
        <taxon>Bacteria</taxon>
        <taxon>Bacillati</taxon>
        <taxon>Bacillota</taxon>
        <taxon>Bacilli</taxon>
        <taxon>Bacillales</taxon>
        <taxon>Bacillaceae</taxon>
        <taxon>Gracilibacillus</taxon>
    </lineage>
</organism>
<proteinExistence type="predicted"/>